<dbReference type="CDD" id="cd06848">
    <property type="entry name" value="GCS_H"/>
    <property type="match status" value="1"/>
</dbReference>
<dbReference type="GeneID" id="94440204"/>
<evidence type="ECO:0000313" key="6">
    <source>
        <dbReference type="EMBL" id="MDY5169505.1"/>
    </source>
</evidence>
<dbReference type="Proteomes" id="UP001276902">
    <property type="component" value="Unassembled WGS sequence"/>
</dbReference>
<accession>A0A318KPF2</accession>
<dbReference type="Pfam" id="PF01597">
    <property type="entry name" value="GCV_H"/>
    <property type="match status" value="1"/>
</dbReference>
<dbReference type="EMBL" id="QJKH01000005">
    <property type="protein sequence ID" value="PXX79649.1"/>
    <property type="molecule type" value="Genomic_DNA"/>
</dbReference>
<dbReference type="STRING" id="1034346.GCA_000313565_00715"/>
<comment type="similarity">
    <text evidence="1 3">Belongs to the GcvH family.</text>
</comment>
<dbReference type="InterPro" id="IPR033753">
    <property type="entry name" value="GCV_H/Fam206"/>
</dbReference>
<dbReference type="InterPro" id="IPR002930">
    <property type="entry name" value="GCV_H"/>
</dbReference>
<comment type="function">
    <text evidence="3">The glycine cleavage system catalyzes the degradation of glycine. The H protein shuttles the methylamine group of glycine from the P protein to the T protein.</text>
</comment>
<proteinExistence type="inferred from homology"/>
<evidence type="ECO:0000256" key="4">
    <source>
        <dbReference type="PIRSR" id="PIRSR617453-50"/>
    </source>
</evidence>
<dbReference type="OrthoDB" id="9796712at2"/>
<feature type="domain" description="Lipoyl-binding" evidence="5">
    <location>
        <begin position="23"/>
        <end position="104"/>
    </location>
</feature>
<feature type="modified residue" description="N6-lipoyllysine" evidence="3 4">
    <location>
        <position position="64"/>
    </location>
</feature>
<dbReference type="InterPro" id="IPR017453">
    <property type="entry name" value="GCV_H_sub"/>
</dbReference>
<reference evidence="7 8" key="1">
    <citation type="submission" date="2018-05" db="EMBL/GenBank/DDBJ databases">
        <title>Genomic Encyclopedia of Type Strains, Phase IV (KMG-IV): sequencing the most valuable type-strain genomes for metagenomic binning, comparative biology and taxonomic classification.</title>
        <authorList>
            <person name="Goeker M."/>
        </authorList>
    </citation>
    <scope>NUCLEOTIDE SEQUENCE [LARGE SCALE GENOMIC DNA]</scope>
    <source>
        <strain evidence="7 8">JC118</strain>
    </source>
</reference>
<evidence type="ECO:0000256" key="2">
    <source>
        <dbReference type="ARBA" id="ARBA00022823"/>
    </source>
</evidence>
<evidence type="ECO:0000313" key="8">
    <source>
        <dbReference type="Proteomes" id="UP000247612"/>
    </source>
</evidence>
<comment type="cofactor">
    <cofactor evidence="3">
        <name>(R)-lipoate</name>
        <dbReference type="ChEBI" id="CHEBI:83088"/>
    </cofactor>
    <text evidence="3">Binds 1 lipoyl cofactor covalently.</text>
</comment>
<evidence type="ECO:0000313" key="7">
    <source>
        <dbReference type="EMBL" id="PXX79649.1"/>
    </source>
</evidence>
<keyword evidence="8" id="KW-1185">Reference proteome</keyword>
<protein>
    <recommendedName>
        <fullName evidence="3">Glycine cleavage system H protein</fullName>
    </recommendedName>
</protein>
<dbReference type="HAMAP" id="MF_00272">
    <property type="entry name" value="GcvH"/>
    <property type="match status" value="1"/>
</dbReference>
<comment type="subunit">
    <text evidence="3">The glycine cleavage system is composed of four proteins: P, T, L and H.</text>
</comment>
<dbReference type="AlphaFoldDB" id="A0A318KPF2"/>
<evidence type="ECO:0000256" key="1">
    <source>
        <dbReference type="ARBA" id="ARBA00009249"/>
    </source>
</evidence>
<dbReference type="GO" id="GO:0019464">
    <property type="term" value="P:glycine decarboxylation via glycine cleavage system"/>
    <property type="evidence" value="ECO:0007669"/>
    <property type="project" value="UniProtKB-UniRule"/>
</dbReference>
<dbReference type="InterPro" id="IPR000089">
    <property type="entry name" value="Biotin_lipoyl"/>
</dbReference>
<dbReference type="Gene3D" id="2.40.50.100">
    <property type="match status" value="1"/>
</dbReference>
<reference evidence="6" key="2">
    <citation type="submission" date="2022-03" db="EMBL/GenBank/DDBJ databases">
        <title>First case of bacteraemia caused by Dielma fastidiosa in a patient hospitalised with diverticulitis.</title>
        <authorList>
            <person name="Forman-Ankjaer B."/>
            <person name="Hvid-Jensen F."/>
            <person name="Kobel C.M."/>
            <person name="Greve T."/>
        </authorList>
    </citation>
    <scope>NUCLEOTIDE SEQUENCE</scope>
    <source>
        <strain evidence="6">AUH_DF_2021</strain>
    </source>
</reference>
<sequence>MKVIENYFYTKSHEWIQLLEDGTALIGLSDYAQNELGDLVFVNLPEVGDDLIVGEMFADVESVKAVSDVFAPINGKVLEINEELLDAPQKINEDPYGAWFVKVEGDVKPETLLDATAYQEYLTELEA</sequence>
<dbReference type="SUPFAM" id="SSF51230">
    <property type="entry name" value="Single hybrid motif"/>
    <property type="match status" value="1"/>
</dbReference>
<organism evidence="7 8">
    <name type="scientific">Dielma fastidiosa</name>
    <dbReference type="NCBI Taxonomy" id="1034346"/>
    <lineage>
        <taxon>Bacteria</taxon>
        <taxon>Bacillati</taxon>
        <taxon>Bacillota</taxon>
        <taxon>Erysipelotrichia</taxon>
        <taxon>Erysipelotrichales</taxon>
        <taxon>Erysipelotrichaceae</taxon>
        <taxon>Dielma</taxon>
    </lineage>
</organism>
<dbReference type="GO" id="GO:0005737">
    <property type="term" value="C:cytoplasm"/>
    <property type="evidence" value="ECO:0007669"/>
    <property type="project" value="TreeGrafter"/>
</dbReference>
<dbReference type="PANTHER" id="PTHR11715">
    <property type="entry name" value="GLYCINE CLEAVAGE SYSTEM H PROTEIN"/>
    <property type="match status" value="1"/>
</dbReference>
<dbReference type="GO" id="GO:0009249">
    <property type="term" value="P:protein lipoylation"/>
    <property type="evidence" value="ECO:0007669"/>
    <property type="project" value="TreeGrafter"/>
</dbReference>
<dbReference type="NCBIfam" id="TIGR00527">
    <property type="entry name" value="gcvH"/>
    <property type="match status" value="1"/>
</dbReference>
<dbReference type="PANTHER" id="PTHR11715:SF3">
    <property type="entry name" value="GLYCINE CLEAVAGE SYSTEM H PROTEIN-RELATED"/>
    <property type="match status" value="1"/>
</dbReference>
<name>A0A318KPF2_9FIRM</name>
<dbReference type="EMBL" id="JALDAW010000023">
    <property type="protein sequence ID" value="MDY5169505.1"/>
    <property type="molecule type" value="Genomic_DNA"/>
</dbReference>
<gene>
    <name evidence="3 6" type="primary">gcvH</name>
    <name evidence="7" type="ORF">DES51_105121</name>
    <name evidence="6" type="ORF">MQE39_15395</name>
</gene>
<dbReference type="NCBIfam" id="NF002270">
    <property type="entry name" value="PRK01202.1"/>
    <property type="match status" value="1"/>
</dbReference>
<dbReference type="GO" id="GO:0005960">
    <property type="term" value="C:glycine cleavage complex"/>
    <property type="evidence" value="ECO:0007669"/>
    <property type="project" value="InterPro"/>
</dbReference>
<evidence type="ECO:0000256" key="3">
    <source>
        <dbReference type="HAMAP-Rule" id="MF_00272"/>
    </source>
</evidence>
<evidence type="ECO:0000259" key="5">
    <source>
        <dbReference type="PROSITE" id="PS50968"/>
    </source>
</evidence>
<dbReference type="PROSITE" id="PS50968">
    <property type="entry name" value="BIOTINYL_LIPOYL"/>
    <property type="match status" value="1"/>
</dbReference>
<dbReference type="Proteomes" id="UP000247612">
    <property type="component" value="Unassembled WGS sequence"/>
</dbReference>
<comment type="caution">
    <text evidence="7">The sequence shown here is derived from an EMBL/GenBank/DDBJ whole genome shotgun (WGS) entry which is preliminary data.</text>
</comment>
<dbReference type="InterPro" id="IPR011053">
    <property type="entry name" value="Single_hybrid_motif"/>
</dbReference>
<keyword evidence="2 3" id="KW-0450">Lipoyl</keyword>
<dbReference type="RefSeq" id="WP_022937022.1">
    <property type="nucleotide sequence ID" value="NZ_BAABZA010000001.1"/>
</dbReference>